<organism evidence="3 4">
    <name type="scientific">Cupriavidus yeoncheonensis</name>
    <dbReference type="NCBI Taxonomy" id="1462994"/>
    <lineage>
        <taxon>Bacteria</taxon>
        <taxon>Pseudomonadati</taxon>
        <taxon>Pseudomonadota</taxon>
        <taxon>Betaproteobacteria</taxon>
        <taxon>Burkholderiales</taxon>
        <taxon>Burkholderiaceae</taxon>
        <taxon>Cupriavidus</taxon>
    </lineage>
</organism>
<dbReference type="PANTHER" id="PTHR42928">
    <property type="entry name" value="TRICARBOXYLATE-BINDING PROTEIN"/>
    <property type="match status" value="1"/>
</dbReference>
<keyword evidence="4" id="KW-1185">Reference proteome</keyword>
<comment type="similarity">
    <text evidence="1">Belongs to the UPF0065 (bug) family.</text>
</comment>
<proteinExistence type="inferred from homology"/>
<dbReference type="InterPro" id="IPR005064">
    <property type="entry name" value="BUG"/>
</dbReference>
<dbReference type="PIRSF" id="PIRSF017082">
    <property type="entry name" value="YflP"/>
    <property type="match status" value="1"/>
</dbReference>
<evidence type="ECO:0000313" key="3">
    <source>
        <dbReference type="EMBL" id="CAG2154976.1"/>
    </source>
</evidence>
<dbReference type="Pfam" id="PF03401">
    <property type="entry name" value="TctC"/>
    <property type="match status" value="1"/>
</dbReference>
<sequence>MTRRSRIRLLALALAVSLPGWADGWIPGVGAAHAEIWPSRPIRFLVPLGPGSSSDSSARLLARFAGEELGQPVVVENRPGADSLVAVQALLSAPADGYSILMISPSSMIINPLINASLSYEPLRDLRPVAGMMRVGALLVTGGQSRFHTLADVLAEAKQAPGAVSMGSYSAYYRLGALRMQQIAQVTFNQVTYKTAAPLQADVIGGAVDVALVDIGGAMPLIASGKLRPLAVASKARSRALPAVPTVAEAGLKQFEMSGWTAIGVAAKTPENVAQSLEAAVTKAMKRPEYIRFLTENMGADVFAASGKEVGALVEAEITHYRPFAQQLQAAQR</sequence>
<feature type="signal peptide" evidence="2">
    <location>
        <begin position="1"/>
        <end position="22"/>
    </location>
</feature>
<dbReference type="Gene3D" id="3.40.190.150">
    <property type="entry name" value="Bordetella uptake gene, domain 1"/>
    <property type="match status" value="1"/>
</dbReference>
<evidence type="ECO:0008006" key="5">
    <source>
        <dbReference type="Google" id="ProtNLM"/>
    </source>
</evidence>
<dbReference type="InterPro" id="IPR042100">
    <property type="entry name" value="Bug_dom1"/>
</dbReference>
<dbReference type="Proteomes" id="UP000672934">
    <property type="component" value="Unassembled WGS sequence"/>
</dbReference>
<feature type="chain" id="PRO_5036904397" description="Tripartite tricarboxylate transporter substrate binding protein" evidence="2">
    <location>
        <begin position="23"/>
        <end position="333"/>
    </location>
</feature>
<evidence type="ECO:0000313" key="4">
    <source>
        <dbReference type="Proteomes" id="UP000672934"/>
    </source>
</evidence>
<dbReference type="SUPFAM" id="SSF53850">
    <property type="entry name" value="Periplasmic binding protein-like II"/>
    <property type="match status" value="1"/>
</dbReference>
<dbReference type="RefSeq" id="WP_211950109.1">
    <property type="nucleotide sequence ID" value="NZ_CAJPUY010000023.1"/>
</dbReference>
<dbReference type="EMBL" id="CAJPUY010000023">
    <property type="protein sequence ID" value="CAG2154976.1"/>
    <property type="molecule type" value="Genomic_DNA"/>
</dbReference>
<reference evidence="3" key="1">
    <citation type="submission" date="2021-03" db="EMBL/GenBank/DDBJ databases">
        <authorList>
            <person name="Peeters C."/>
        </authorList>
    </citation>
    <scope>NUCLEOTIDE SEQUENCE</scope>
    <source>
        <strain evidence="3">LMG 31506</strain>
    </source>
</reference>
<protein>
    <recommendedName>
        <fullName evidence="5">Tripartite tricarboxylate transporter substrate binding protein</fullName>
    </recommendedName>
</protein>
<comment type="caution">
    <text evidence="3">The sequence shown here is derived from an EMBL/GenBank/DDBJ whole genome shotgun (WGS) entry which is preliminary data.</text>
</comment>
<keyword evidence="2" id="KW-0732">Signal</keyword>
<evidence type="ECO:0000256" key="1">
    <source>
        <dbReference type="ARBA" id="ARBA00006987"/>
    </source>
</evidence>
<dbReference type="AlphaFoldDB" id="A0A916N017"/>
<dbReference type="Gene3D" id="3.40.190.10">
    <property type="entry name" value="Periplasmic binding protein-like II"/>
    <property type="match status" value="1"/>
</dbReference>
<accession>A0A916N017</accession>
<dbReference type="CDD" id="cd07012">
    <property type="entry name" value="PBP2_Bug_TTT"/>
    <property type="match status" value="1"/>
</dbReference>
<name>A0A916N017_9BURK</name>
<gene>
    <name evidence="3" type="ORF">LMG31506_05261</name>
</gene>
<evidence type="ECO:0000256" key="2">
    <source>
        <dbReference type="SAM" id="SignalP"/>
    </source>
</evidence>
<dbReference type="PANTHER" id="PTHR42928:SF5">
    <property type="entry name" value="BLR1237 PROTEIN"/>
    <property type="match status" value="1"/>
</dbReference>